<evidence type="ECO:0000256" key="11">
    <source>
        <dbReference type="ARBA" id="ARBA00023180"/>
    </source>
</evidence>
<keyword evidence="11" id="KW-0325">Glycoprotein</keyword>
<evidence type="ECO:0000313" key="15">
    <source>
        <dbReference type="EMBL" id="VDN60061.1"/>
    </source>
</evidence>
<dbReference type="Proteomes" id="UP000038040">
    <property type="component" value="Unplaced"/>
</dbReference>
<comment type="pathway">
    <text evidence="2">Protein modification; protein glycosylation.</text>
</comment>
<dbReference type="PANTHER" id="PTHR48438">
    <property type="entry name" value="ALPHA-(1,3)-FUCOSYLTRANSFERASE C-RELATED"/>
    <property type="match status" value="1"/>
</dbReference>
<evidence type="ECO:0000256" key="1">
    <source>
        <dbReference type="ARBA" id="ARBA00004447"/>
    </source>
</evidence>
<evidence type="ECO:0000256" key="5">
    <source>
        <dbReference type="ARBA" id="ARBA00022679"/>
    </source>
</evidence>
<dbReference type="InterPro" id="IPR038577">
    <property type="entry name" value="GT10-like_C_sf"/>
</dbReference>
<proteinExistence type="inferred from homology"/>
<dbReference type="GO" id="GO:0032580">
    <property type="term" value="C:Golgi cisterna membrane"/>
    <property type="evidence" value="ECO:0007669"/>
    <property type="project" value="UniProtKB-SubCell"/>
</dbReference>
<keyword evidence="7" id="KW-0735">Signal-anchor</keyword>
<keyword evidence="9 12" id="KW-0333">Golgi apparatus</keyword>
<evidence type="ECO:0000256" key="4">
    <source>
        <dbReference type="ARBA" id="ARBA00022676"/>
    </source>
</evidence>
<protein>
    <recommendedName>
        <fullName evidence="12">Fucosyltransferase</fullName>
        <ecNumber evidence="12">2.4.1.-</ecNumber>
    </recommendedName>
</protein>
<evidence type="ECO:0000256" key="2">
    <source>
        <dbReference type="ARBA" id="ARBA00004922"/>
    </source>
</evidence>
<dbReference type="InterPro" id="IPR001503">
    <property type="entry name" value="Glyco_trans_10"/>
</dbReference>
<evidence type="ECO:0000256" key="12">
    <source>
        <dbReference type="RuleBase" id="RU003832"/>
    </source>
</evidence>
<evidence type="ECO:0000256" key="10">
    <source>
        <dbReference type="ARBA" id="ARBA00023136"/>
    </source>
</evidence>
<dbReference type="Pfam" id="PF00852">
    <property type="entry name" value="Glyco_transf_10"/>
    <property type="match status" value="1"/>
</dbReference>
<evidence type="ECO:0000259" key="14">
    <source>
        <dbReference type="Pfam" id="PF17039"/>
    </source>
</evidence>
<dbReference type="InterPro" id="IPR031481">
    <property type="entry name" value="Glyco_tran_10_N"/>
</dbReference>
<feature type="domain" description="Fucosyltransferase C-terminal" evidence="13">
    <location>
        <begin position="68"/>
        <end position="226"/>
    </location>
</feature>
<evidence type="ECO:0000313" key="18">
    <source>
        <dbReference type="WBParaSite" id="DME_0000739601-mRNA-1"/>
    </source>
</evidence>
<dbReference type="UniPathway" id="UPA00378"/>
<dbReference type="Gene3D" id="3.40.50.11660">
    <property type="entry name" value="Glycosyl transferase family 10, C-terminal domain"/>
    <property type="match status" value="1"/>
</dbReference>
<evidence type="ECO:0000259" key="13">
    <source>
        <dbReference type="Pfam" id="PF00852"/>
    </source>
</evidence>
<evidence type="ECO:0000313" key="17">
    <source>
        <dbReference type="Proteomes" id="UP000274756"/>
    </source>
</evidence>
<dbReference type="GO" id="GO:0008417">
    <property type="term" value="F:fucosyltransferase activity"/>
    <property type="evidence" value="ECO:0007669"/>
    <property type="project" value="InterPro"/>
</dbReference>
<comment type="subcellular location">
    <subcellularLocation>
        <location evidence="1 12">Golgi apparatus</location>
        <location evidence="1 12">Golgi stack membrane</location>
        <topology evidence="1 12">Single-pass type II membrane protein</topology>
    </subcellularLocation>
</comment>
<evidence type="ECO:0000313" key="16">
    <source>
        <dbReference type="Proteomes" id="UP000038040"/>
    </source>
</evidence>
<dbReference type="Proteomes" id="UP000274756">
    <property type="component" value="Unassembled WGS sequence"/>
</dbReference>
<evidence type="ECO:0000256" key="7">
    <source>
        <dbReference type="ARBA" id="ARBA00022968"/>
    </source>
</evidence>
<dbReference type="EMBL" id="UYYG01001200">
    <property type="protein sequence ID" value="VDN60061.1"/>
    <property type="molecule type" value="Genomic_DNA"/>
</dbReference>
<sequence>MTKDRKLLLESEVVVFHIFEGDFLLSDLPSTRLHQQRYIFFTMENFFNWSMTYRWDSDIPAPYGDILRKKNKAVFWIVSNCKTSSKRELAVEKLSRHITVDIYGKCAKDFSKIFACPRNNISCIEEFGQQYYFFLALENTVCKDYITEKYWSRYYLPSIPIVMRRYLYQNAADMANYLLILMENYTAYMEYFEWRKDGWARICFCKLCEQLISNPHHKSIKNIESWFYNTSSCEGSEFAANWQL</sequence>
<evidence type="ECO:0000256" key="6">
    <source>
        <dbReference type="ARBA" id="ARBA00022692"/>
    </source>
</evidence>
<name>A0A0N4UIG3_DRAME</name>
<accession>A0A0N4UIG3</accession>
<dbReference type="AlphaFoldDB" id="A0A0N4UIG3"/>
<dbReference type="EC" id="2.4.1.-" evidence="12"/>
<dbReference type="WBParaSite" id="DME_0000739601-mRNA-1">
    <property type="protein sequence ID" value="DME_0000739601-mRNA-1"/>
    <property type="gene ID" value="DME_0000739601"/>
</dbReference>
<keyword evidence="10" id="KW-0472">Membrane</keyword>
<keyword evidence="4 12" id="KW-0328">Glycosyltransferase</keyword>
<evidence type="ECO:0000256" key="9">
    <source>
        <dbReference type="ARBA" id="ARBA00023034"/>
    </source>
</evidence>
<feature type="domain" description="Fucosyltransferase N-terminal" evidence="14">
    <location>
        <begin position="1"/>
        <end position="64"/>
    </location>
</feature>
<evidence type="ECO:0000256" key="8">
    <source>
        <dbReference type="ARBA" id="ARBA00022989"/>
    </source>
</evidence>
<gene>
    <name evidence="15" type="ORF">DME_LOCUS10034</name>
</gene>
<organism evidence="16 18">
    <name type="scientific">Dracunculus medinensis</name>
    <name type="common">Guinea worm</name>
    <dbReference type="NCBI Taxonomy" id="318479"/>
    <lineage>
        <taxon>Eukaryota</taxon>
        <taxon>Metazoa</taxon>
        <taxon>Ecdysozoa</taxon>
        <taxon>Nematoda</taxon>
        <taxon>Chromadorea</taxon>
        <taxon>Rhabditida</taxon>
        <taxon>Spirurina</taxon>
        <taxon>Dracunculoidea</taxon>
        <taxon>Dracunculidae</taxon>
        <taxon>Dracunculus</taxon>
    </lineage>
</organism>
<keyword evidence="8" id="KW-1133">Transmembrane helix</keyword>
<reference evidence="18" key="1">
    <citation type="submission" date="2017-02" db="UniProtKB">
        <authorList>
            <consortium name="WormBaseParasite"/>
        </authorList>
    </citation>
    <scope>IDENTIFICATION</scope>
</reference>
<keyword evidence="6 12" id="KW-0812">Transmembrane</keyword>
<comment type="similarity">
    <text evidence="3 12">Belongs to the glycosyltransferase 10 family.</text>
</comment>
<keyword evidence="17" id="KW-1185">Reference proteome</keyword>
<evidence type="ECO:0000256" key="3">
    <source>
        <dbReference type="ARBA" id="ARBA00008919"/>
    </source>
</evidence>
<dbReference type="OrthoDB" id="427096at2759"/>
<dbReference type="Pfam" id="PF17039">
    <property type="entry name" value="Glyco_tran_10_N"/>
    <property type="match status" value="1"/>
</dbReference>
<dbReference type="PANTHER" id="PTHR48438:SF1">
    <property type="entry name" value="ALPHA-(1,3)-FUCOSYLTRANSFERASE C-RELATED"/>
    <property type="match status" value="1"/>
</dbReference>
<dbReference type="SUPFAM" id="SSF53756">
    <property type="entry name" value="UDP-Glycosyltransferase/glycogen phosphorylase"/>
    <property type="match status" value="1"/>
</dbReference>
<dbReference type="STRING" id="318479.A0A0N4UIG3"/>
<reference evidence="15 17" key="2">
    <citation type="submission" date="2018-11" db="EMBL/GenBank/DDBJ databases">
        <authorList>
            <consortium name="Pathogen Informatics"/>
        </authorList>
    </citation>
    <scope>NUCLEOTIDE SEQUENCE [LARGE SCALE GENOMIC DNA]</scope>
</reference>
<keyword evidence="5 12" id="KW-0808">Transferase</keyword>
<dbReference type="InterPro" id="IPR055270">
    <property type="entry name" value="Glyco_tran_10_C"/>
</dbReference>